<dbReference type="EMBL" id="CAJVPT010027578">
    <property type="protein sequence ID" value="CAG8684244.1"/>
    <property type="molecule type" value="Genomic_DNA"/>
</dbReference>
<protein>
    <submittedName>
        <fullName evidence="1">10279_t:CDS:1</fullName>
    </submittedName>
</protein>
<gene>
    <name evidence="1" type="ORF">ACOLOM_LOCUS9479</name>
</gene>
<keyword evidence="2" id="KW-1185">Reference proteome</keyword>
<evidence type="ECO:0000313" key="1">
    <source>
        <dbReference type="EMBL" id="CAG8684244.1"/>
    </source>
</evidence>
<comment type="caution">
    <text evidence="1">The sequence shown here is derived from an EMBL/GenBank/DDBJ whole genome shotgun (WGS) entry which is preliminary data.</text>
</comment>
<feature type="non-terminal residue" evidence="1">
    <location>
        <position position="1"/>
    </location>
</feature>
<evidence type="ECO:0000313" key="2">
    <source>
        <dbReference type="Proteomes" id="UP000789525"/>
    </source>
</evidence>
<accession>A0ACA9P210</accession>
<organism evidence="1 2">
    <name type="scientific">Acaulospora colombiana</name>
    <dbReference type="NCBI Taxonomy" id="27376"/>
    <lineage>
        <taxon>Eukaryota</taxon>
        <taxon>Fungi</taxon>
        <taxon>Fungi incertae sedis</taxon>
        <taxon>Mucoromycota</taxon>
        <taxon>Glomeromycotina</taxon>
        <taxon>Glomeromycetes</taxon>
        <taxon>Diversisporales</taxon>
        <taxon>Acaulosporaceae</taxon>
        <taxon>Acaulospora</taxon>
    </lineage>
</organism>
<sequence>ATDVDGGDLRSPQRFRHLIKDLRDIRAHAQDATQPKWQDRQAKAAFPRYRPDGSTGSGQERRGYFDSNPEITYRDMGKAAFQCAFPYSIRRNLVFDQPTIQGLSAAIDALRQDDLSLNQPAPPPPSTGKAELDYAADYEALASSGGTGFLGSFILAHLLGLDTVCKVICLVRGKNESDALERLRSGSSDRGVWQENWIKEGKLVVVVGDLSEKNFGVDEQIWDSLCDSVDAVVHNGALVHWVYPYSKLRGPNVLGTLTAMELASNKRPKLFSFVSSTSAIDTEYYVRLSESKPTGVPEDDDLEGARTGLRVGYGQSKWVSEKLIMEAGKRGLYAHIVRPGYVLGHSYTAMPNISNTVNMVPVDYVAGVTAVSGTIPPKSGVTVLHIAARPPITFNDIFTTLVDYGYDIAPCDYIIWRGKLEQHVLEVQDNALYPLLHFVLDDLPRSTKAPELDITNTNALFDPQTLPNPPVQTVDQKTTGLYLSWLINAGFLEKPEKAGTLTLPTLTGVAKAVGRSGQ</sequence>
<reference evidence="1" key="1">
    <citation type="submission" date="2021-06" db="EMBL/GenBank/DDBJ databases">
        <authorList>
            <person name="Kallberg Y."/>
            <person name="Tangrot J."/>
            <person name="Rosling A."/>
        </authorList>
    </citation>
    <scope>NUCLEOTIDE SEQUENCE</scope>
    <source>
        <strain evidence="1">CL356</strain>
    </source>
</reference>
<name>A0ACA9P210_9GLOM</name>
<dbReference type="Proteomes" id="UP000789525">
    <property type="component" value="Unassembled WGS sequence"/>
</dbReference>
<proteinExistence type="predicted"/>